<evidence type="ECO:0000313" key="4">
    <source>
        <dbReference type="Proteomes" id="UP000275473"/>
    </source>
</evidence>
<dbReference type="GO" id="GO:0008206">
    <property type="term" value="P:bile acid metabolic process"/>
    <property type="evidence" value="ECO:0007669"/>
    <property type="project" value="UniProtKB-ARBA"/>
</dbReference>
<reference evidence="3 4" key="1">
    <citation type="journal article" date="2018" name="Int. J. Syst. Evol. Microbiol.">
        <title>Planococcus salinus sp. nov., a moderately halophilic bacterium isolated from a saline-alkali soil.</title>
        <authorList>
            <person name="Gan L."/>
        </authorList>
    </citation>
    <scope>NUCLEOTIDE SEQUENCE [LARGE SCALE GENOMIC DNA]</scope>
    <source>
        <strain evidence="3 4">LCB217</strain>
    </source>
</reference>
<keyword evidence="4" id="KW-1185">Reference proteome</keyword>
<evidence type="ECO:0000313" key="3">
    <source>
        <dbReference type="EMBL" id="RNF38949.1"/>
    </source>
</evidence>
<keyword evidence="2 3" id="KW-0560">Oxidoreductase</keyword>
<dbReference type="EMBL" id="RIAX01000009">
    <property type="protein sequence ID" value="RNF38949.1"/>
    <property type="molecule type" value="Genomic_DNA"/>
</dbReference>
<organism evidence="3 4">
    <name type="scientific">Planococcus salinus</name>
    <dbReference type="NCBI Taxonomy" id="1848460"/>
    <lineage>
        <taxon>Bacteria</taxon>
        <taxon>Bacillati</taxon>
        <taxon>Bacillota</taxon>
        <taxon>Bacilli</taxon>
        <taxon>Bacillales</taxon>
        <taxon>Caryophanaceae</taxon>
        <taxon>Planococcus</taxon>
    </lineage>
</organism>
<dbReference type="Proteomes" id="UP000275473">
    <property type="component" value="Unassembled WGS sequence"/>
</dbReference>
<accession>A0A3M8P5J7</accession>
<comment type="similarity">
    <text evidence="1">Belongs to the short-chain dehydrogenases/reductases (SDR) family.</text>
</comment>
<dbReference type="InterPro" id="IPR020904">
    <property type="entry name" value="Sc_DH/Rdtase_CS"/>
</dbReference>
<dbReference type="PROSITE" id="PS00061">
    <property type="entry name" value="ADH_SHORT"/>
    <property type="match status" value="1"/>
</dbReference>
<dbReference type="GO" id="GO:0047936">
    <property type="term" value="F:glucose 1-dehydrogenase [NAD(P)+] activity"/>
    <property type="evidence" value="ECO:0007669"/>
    <property type="project" value="UniProtKB-EC"/>
</dbReference>
<protein>
    <submittedName>
        <fullName evidence="3">Glucose 1-dehydrogenase</fullName>
        <ecNumber evidence="3">1.1.1.47</ecNumber>
    </submittedName>
</protein>
<dbReference type="PRINTS" id="PR00081">
    <property type="entry name" value="GDHRDH"/>
</dbReference>
<dbReference type="PANTHER" id="PTHR42760:SF133">
    <property type="entry name" value="3-OXOACYL-[ACYL-CARRIER-PROTEIN] REDUCTASE"/>
    <property type="match status" value="1"/>
</dbReference>
<dbReference type="AlphaFoldDB" id="A0A3M8P5J7"/>
<dbReference type="InterPro" id="IPR002347">
    <property type="entry name" value="SDR_fam"/>
</dbReference>
<name>A0A3M8P5J7_9BACL</name>
<evidence type="ECO:0000256" key="2">
    <source>
        <dbReference type="ARBA" id="ARBA00023002"/>
    </source>
</evidence>
<dbReference type="NCBIfam" id="NF005559">
    <property type="entry name" value="PRK07231.1"/>
    <property type="match status" value="1"/>
</dbReference>
<sequence length="243" mass="26165">MGRLDGKVAIITGGARGMGASHAKRFSEEGAKVMITDILEKEGEAMATELGRDVKFMKHDVTKSLDWERVVAETESAFGPVSVLVNNAGIALLKSIEKMTEAQYRRVIDINQVSVFLGMKYVLSSMRKTENGSIINISSISGLKGNSESIAYSASKFAIRGMTKSAAIEFGAEGIRVNSVHPGITETPMVRKSRVSKLAREIPLQRTAQPVEVSNMVVYLASDESSYVTGADFVIDGGLTGKL</sequence>
<dbReference type="EC" id="1.1.1.47" evidence="3"/>
<dbReference type="RefSeq" id="WP_123166004.1">
    <property type="nucleotide sequence ID" value="NZ_RIAX01000009.1"/>
</dbReference>
<proteinExistence type="inferred from homology"/>
<dbReference type="SUPFAM" id="SSF51735">
    <property type="entry name" value="NAD(P)-binding Rossmann-fold domains"/>
    <property type="match status" value="1"/>
</dbReference>
<dbReference type="Pfam" id="PF13561">
    <property type="entry name" value="adh_short_C2"/>
    <property type="match status" value="1"/>
</dbReference>
<gene>
    <name evidence="3" type="ORF">EEX84_11990</name>
</gene>
<dbReference type="InterPro" id="IPR036291">
    <property type="entry name" value="NAD(P)-bd_dom_sf"/>
</dbReference>
<evidence type="ECO:0000256" key="1">
    <source>
        <dbReference type="ARBA" id="ARBA00006484"/>
    </source>
</evidence>
<dbReference type="OrthoDB" id="286404at2"/>
<dbReference type="Gene3D" id="3.40.50.720">
    <property type="entry name" value="NAD(P)-binding Rossmann-like Domain"/>
    <property type="match status" value="1"/>
</dbReference>
<dbReference type="PRINTS" id="PR00080">
    <property type="entry name" value="SDRFAMILY"/>
</dbReference>
<dbReference type="FunFam" id="3.40.50.720:FF:000084">
    <property type="entry name" value="Short-chain dehydrogenase reductase"/>
    <property type="match status" value="1"/>
</dbReference>
<dbReference type="PANTHER" id="PTHR42760">
    <property type="entry name" value="SHORT-CHAIN DEHYDROGENASES/REDUCTASES FAMILY MEMBER"/>
    <property type="match status" value="1"/>
</dbReference>
<comment type="caution">
    <text evidence="3">The sequence shown here is derived from an EMBL/GenBank/DDBJ whole genome shotgun (WGS) entry which is preliminary data.</text>
</comment>